<comment type="caution">
    <text evidence="4">The sequence shown here is derived from an EMBL/GenBank/DDBJ whole genome shotgun (WGS) entry which is preliminary data.</text>
</comment>
<gene>
    <name evidence="4" type="ORF">SNAT2548_LOCUS12829</name>
</gene>
<dbReference type="Pfam" id="PF00013">
    <property type="entry name" value="KH_1"/>
    <property type="match status" value="1"/>
</dbReference>
<feature type="region of interest" description="Disordered" evidence="2">
    <location>
        <begin position="239"/>
        <end position="348"/>
    </location>
</feature>
<feature type="compositionally biased region" description="Low complexity" evidence="2">
    <location>
        <begin position="253"/>
        <end position="269"/>
    </location>
</feature>
<name>A0A812LYL1_9DINO</name>
<proteinExistence type="predicted"/>
<dbReference type="CDD" id="cd00105">
    <property type="entry name" value="KH-I"/>
    <property type="match status" value="1"/>
</dbReference>
<feature type="compositionally biased region" description="Low complexity" evidence="2">
    <location>
        <begin position="319"/>
        <end position="329"/>
    </location>
</feature>
<evidence type="ECO:0000313" key="5">
    <source>
        <dbReference type="Proteomes" id="UP000604046"/>
    </source>
</evidence>
<evidence type="ECO:0000259" key="3">
    <source>
        <dbReference type="SMART" id="SM00322"/>
    </source>
</evidence>
<sequence length="762" mass="83411">MGRGRSGRGSVRGKGKGEAGEKSQYITRVDLYKFLCKWELRSYPDNQGRPLFDPASRLTTEHLRKILDGDCSELLRRPLMGLNLSSASLDSAALFAPKLASSLPQIQAMLEKESLNEAVRYFNLNRDVERDSSASQEMCKVYFKQIQKAARDQGTVIAEAAEAAAAVYTGLVALLELAAISEDIRWWASKVPEVKKQTKHVQAWLAHPKEEDRLFKALAHGIKADEKKNMRRERTFGQLDAEAAGSSSSTPLSVNDSDSISTDSSSALSGKKKKKKNARAHKKSNEAKHKKHRKTEKKAKGRDASDPKAKRARRHTKKTSSSSDSPSRSVRQKQRKVERGSDSTSAEAVPAAVAVLPPFREIWPLAEIQAFETKAQELATAAASTLVLERAGLRSTAEDDVLQANAERVSKHITEMVREARLAWIQEYVAASDALLKAQKAQSRILELAEHGLTQLDRVIKREAAEEQAKSAVADVAALREQQLRVGQRAEHFYSCFLQRVYGDAFKPSKDWVSSARLAIYPDARQGVDDAAGFDFLVVDTAQRIVPSRGKRSTRCFIEVKGSAGTFPGMFCLSANEQRKRDEVTASKGEGNAYVIAVVDNVENLEHASLRHFIWSDDAAMLRLEADSYIARVDPARGTPVSTGPAAAPSDERSRAAPLAPKAKAWEAKAAPKPKAARKLSVSIPSASVPAVIGKGGSTIRWLQEESGARIQVGETTPAGMASVSLEGTTQQIDVAKEMLQVAYGRGSSERSGRSWRSAAWQ</sequence>
<dbReference type="SMART" id="SM00322">
    <property type="entry name" value="KH"/>
    <property type="match status" value="1"/>
</dbReference>
<dbReference type="AlphaFoldDB" id="A0A812LYL1"/>
<dbReference type="GO" id="GO:0003723">
    <property type="term" value="F:RNA binding"/>
    <property type="evidence" value="ECO:0007669"/>
    <property type="project" value="UniProtKB-UniRule"/>
</dbReference>
<protein>
    <recommendedName>
        <fullName evidence="3">K Homology domain-containing protein</fullName>
    </recommendedName>
</protein>
<feature type="domain" description="K Homology" evidence="3">
    <location>
        <begin position="676"/>
        <end position="745"/>
    </location>
</feature>
<dbReference type="InterPro" id="IPR004087">
    <property type="entry name" value="KH_dom"/>
</dbReference>
<feature type="compositionally biased region" description="Basic residues" evidence="2">
    <location>
        <begin position="270"/>
        <end position="300"/>
    </location>
</feature>
<dbReference type="SUPFAM" id="SSF54791">
    <property type="entry name" value="Eukaryotic type KH-domain (KH-domain type I)"/>
    <property type="match status" value="1"/>
</dbReference>
<reference evidence="4" key="1">
    <citation type="submission" date="2021-02" db="EMBL/GenBank/DDBJ databases">
        <authorList>
            <person name="Dougan E. K."/>
            <person name="Rhodes N."/>
            <person name="Thang M."/>
            <person name="Chan C."/>
        </authorList>
    </citation>
    <scope>NUCLEOTIDE SEQUENCE</scope>
</reference>
<evidence type="ECO:0000256" key="1">
    <source>
        <dbReference type="PROSITE-ProRule" id="PRU00117"/>
    </source>
</evidence>
<evidence type="ECO:0000256" key="2">
    <source>
        <dbReference type="SAM" id="MobiDB-lite"/>
    </source>
</evidence>
<dbReference type="Gene3D" id="3.30.1370.10">
    <property type="entry name" value="K Homology domain, type 1"/>
    <property type="match status" value="1"/>
</dbReference>
<dbReference type="Proteomes" id="UP000604046">
    <property type="component" value="Unassembled WGS sequence"/>
</dbReference>
<dbReference type="OrthoDB" id="461279at2759"/>
<keyword evidence="1" id="KW-0694">RNA-binding</keyword>
<dbReference type="InterPro" id="IPR036612">
    <property type="entry name" value="KH_dom_type_1_sf"/>
</dbReference>
<feature type="region of interest" description="Disordered" evidence="2">
    <location>
        <begin position="635"/>
        <end position="672"/>
    </location>
</feature>
<organism evidence="4 5">
    <name type="scientific">Symbiodinium natans</name>
    <dbReference type="NCBI Taxonomy" id="878477"/>
    <lineage>
        <taxon>Eukaryota</taxon>
        <taxon>Sar</taxon>
        <taxon>Alveolata</taxon>
        <taxon>Dinophyceae</taxon>
        <taxon>Suessiales</taxon>
        <taxon>Symbiodiniaceae</taxon>
        <taxon>Symbiodinium</taxon>
    </lineage>
</organism>
<feature type="compositionally biased region" description="Low complexity" evidence="2">
    <location>
        <begin position="656"/>
        <end position="672"/>
    </location>
</feature>
<dbReference type="EMBL" id="CAJNDS010001280">
    <property type="protein sequence ID" value="CAE7254127.1"/>
    <property type="molecule type" value="Genomic_DNA"/>
</dbReference>
<keyword evidence="5" id="KW-1185">Reference proteome</keyword>
<dbReference type="PROSITE" id="PS50084">
    <property type="entry name" value="KH_TYPE_1"/>
    <property type="match status" value="1"/>
</dbReference>
<evidence type="ECO:0000313" key="4">
    <source>
        <dbReference type="EMBL" id="CAE7254127.1"/>
    </source>
</evidence>
<dbReference type="InterPro" id="IPR004088">
    <property type="entry name" value="KH_dom_type_1"/>
</dbReference>
<accession>A0A812LYL1</accession>